<dbReference type="InterPro" id="IPR016715">
    <property type="entry name" value="PAF_acetylhydro_eukaryote"/>
</dbReference>
<dbReference type="EC" id="3.1.1.47" evidence="4"/>
<dbReference type="PANTHER" id="PTHR10272:SF7">
    <property type="entry name" value="PHOSPHOLIPASE-RELATED"/>
    <property type="match status" value="1"/>
</dbReference>
<dbReference type="OrthoDB" id="2363873at2759"/>
<accession>A0A9P4GU75</accession>
<evidence type="ECO:0000256" key="5">
    <source>
        <dbReference type="PIRSR" id="PIRSR018169-1"/>
    </source>
</evidence>
<feature type="active site" description="Charge relay system" evidence="5">
    <location>
        <position position="388"/>
    </location>
</feature>
<evidence type="ECO:0000313" key="6">
    <source>
        <dbReference type="EMBL" id="KAF1851364.1"/>
    </source>
</evidence>
<feature type="active site" description="Charge relay system" evidence="5">
    <location>
        <position position="312"/>
    </location>
</feature>
<dbReference type="GO" id="GO:0016042">
    <property type="term" value="P:lipid catabolic process"/>
    <property type="evidence" value="ECO:0007669"/>
    <property type="project" value="UniProtKB-KW"/>
</dbReference>
<dbReference type="Pfam" id="PF03403">
    <property type="entry name" value="PAF-AH_p_II"/>
    <property type="match status" value="1"/>
</dbReference>
<dbReference type="GeneID" id="63844843"/>
<keyword evidence="3 4" id="KW-0443">Lipid metabolism</keyword>
<protein>
    <recommendedName>
        <fullName evidence="4">Putative phospholipase</fullName>
        <ecNumber evidence="4">3.1.1.47</ecNumber>
    </recommendedName>
</protein>
<dbReference type="Proteomes" id="UP000800039">
    <property type="component" value="Unassembled WGS sequence"/>
</dbReference>
<evidence type="ECO:0000313" key="7">
    <source>
        <dbReference type="Proteomes" id="UP000800039"/>
    </source>
</evidence>
<feature type="active site" description="Nucleophile" evidence="5">
    <location>
        <position position="262"/>
    </location>
</feature>
<dbReference type="PANTHER" id="PTHR10272">
    <property type="entry name" value="PLATELET-ACTIVATING FACTOR ACETYLHYDROLASE"/>
    <property type="match status" value="1"/>
</dbReference>
<comment type="caution">
    <text evidence="6">The sequence shown here is derived from an EMBL/GenBank/DDBJ whole genome shotgun (WGS) entry which is preliminary data.</text>
</comment>
<evidence type="ECO:0000256" key="1">
    <source>
        <dbReference type="ARBA" id="ARBA00022801"/>
    </source>
</evidence>
<keyword evidence="2 4" id="KW-0442">Lipid degradation</keyword>
<evidence type="ECO:0000256" key="4">
    <source>
        <dbReference type="PIRNR" id="PIRNR018169"/>
    </source>
</evidence>
<evidence type="ECO:0000256" key="3">
    <source>
        <dbReference type="ARBA" id="ARBA00023098"/>
    </source>
</evidence>
<dbReference type="Gene3D" id="3.40.50.1820">
    <property type="entry name" value="alpha/beta hydrolase"/>
    <property type="match status" value="1"/>
</dbReference>
<dbReference type="PIRSF" id="PIRSF018169">
    <property type="entry name" value="PAF_acetylhydrolase"/>
    <property type="match status" value="1"/>
</dbReference>
<sequence>MTWLHRLNPTPTFPAHTGPYKVGSIDVEIPTSELKSPTVDTPPADLPTVAFRIFYPCTQESNQKAARWIPSPPREYVSAYARFLGANSAFASVFSLFPQLLYYISMPVHQNADILEPPQKSNRWPVLVFSHGLGGSRNAYSHICGSLASHGIVVVAPDHRDGSSPLSIHHTPEDKAKFKRVPYRPIAHKPSTEVYEARDEQLRIRLWELGMIHDALLKIDEGSQFKNVTGEHSKKGGKDTLAMFSNLLNVHEPGAVSFAGHSFGACTMIQFVKSVYYRTSSPAGGYQPLYTPLDDSSISLQVTPASPVILLDLWTLPIQSPDTAWLRSKSMPCYDAAAGGSNLLAILSEGFKNWTPNFNETKRIVAKPLQSQTKQPGPHIFYPISSAHLSQSDFGVLFPWLTTKVFGAREPERVLKLNTRAILQTLRESGIRVANTSAQDLEIDSAETKDQSLAQDTSILSRTADRVRGWVNLSADIEVGLDLNGVEKVQGKSLVGTPMEKIVSGSPGEAMVEGEVLGQVVEASKK</sequence>
<dbReference type="AlphaFoldDB" id="A0A9P4GU75"/>
<gene>
    <name evidence="6" type="ORF">K460DRAFT_269662</name>
</gene>
<reference evidence="6" key="1">
    <citation type="submission" date="2020-01" db="EMBL/GenBank/DDBJ databases">
        <authorList>
            <consortium name="DOE Joint Genome Institute"/>
            <person name="Haridas S."/>
            <person name="Albert R."/>
            <person name="Binder M."/>
            <person name="Bloem J."/>
            <person name="Labutti K."/>
            <person name="Salamov A."/>
            <person name="Andreopoulos B."/>
            <person name="Baker S.E."/>
            <person name="Barry K."/>
            <person name="Bills G."/>
            <person name="Bluhm B.H."/>
            <person name="Cannon C."/>
            <person name="Castanera R."/>
            <person name="Culley D.E."/>
            <person name="Daum C."/>
            <person name="Ezra D."/>
            <person name="Gonzalez J.B."/>
            <person name="Henrissat B."/>
            <person name="Kuo A."/>
            <person name="Liang C."/>
            <person name="Lipzen A."/>
            <person name="Lutzoni F."/>
            <person name="Magnuson J."/>
            <person name="Mondo S."/>
            <person name="Nolan M."/>
            <person name="Ohm R."/>
            <person name="Pangilinan J."/>
            <person name="Park H.-J."/>
            <person name="Ramirez L."/>
            <person name="Alfaro M."/>
            <person name="Sun H."/>
            <person name="Tritt A."/>
            <person name="Yoshinaga Y."/>
            <person name="Zwiers L.-H."/>
            <person name="Turgeon B.G."/>
            <person name="Goodwin S.B."/>
            <person name="Spatafora J.W."/>
            <person name="Crous P.W."/>
            <person name="Grigoriev I.V."/>
        </authorList>
    </citation>
    <scope>NUCLEOTIDE SEQUENCE</scope>
    <source>
        <strain evidence="6">CBS 394.84</strain>
    </source>
</reference>
<dbReference type="GO" id="GO:0003847">
    <property type="term" value="F:1-alkyl-2-acetylglycerophosphocholine esterase activity"/>
    <property type="evidence" value="ECO:0007669"/>
    <property type="project" value="UniProtKB-UniRule"/>
</dbReference>
<keyword evidence="7" id="KW-1185">Reference proteome</keyword>
<proteinExistence type="inferred from homology"/>
<dbReference type="EMBL" id="ML976614">
    <property type="protein sequence ID" value="KAF1851364.1"/>
    <property type="molecule type" value="Genomic_DNA"/>
</dbReference>
<name>A0A9P4GU75_9PLEO</name>
<dbReference type="SUPFAM" id="SSF53474">
    <property type="entry name" value="alpha/beta-Hydrolases"/>
    <property type="match status" value="1"/>
</dbReference>
<evidence type="ECO:0000256" key="2">
    <source>
        <dbReference type="ARBA" id="ARBA00022963"/>
    </source>
</evidence>
<dbReference type="InterPro" id="IPR029058">
    <property type="entry name" value="AB_hydrolase_fold"/>
</dbReference>
<keyword evidence="1 4" id="KW-0378">Hydrolase</keyword>
<dbReference type="RefSeq" id="XP_040793927.1">
    <property type="nucleotide sequence ID" value="XM_040927590.1"/>
</dbReference>
<comment type="similarity">
    <text evidence="4">Belongs to the serine esterase family.</text>
</comment>
<comment type="catalytic activity">
    <reaction evidence="4">
        <text>a 1-O-alkyl-2-acetyl-sn-glycero-3-phosphocholine + H2O = a 1-O-alkyl-sn-glycero-3-phosphocholine + acetate + H(+)</text>
        <dbReference type="Rhea" id="RHEA:17777"/>
        <dbReference type="ChEBI" id="CHEBI:15377"/>
        <dbReference type="ChEBI" id="CHEBI:15378"/>
        <dbReference type="ChEBI" id="CHEBI:30089"/>
        <dbReference type="ChEBI" id="CHEBI:30909"/>
        <dbReference type="ChEBI" id="CHEBI:36707"/>
        <dbReference type="EC" id="3.1.1.47"/>
    </reaction>
</comment>
<organism evidence="6 7">
    <name type="scientific">Cucurbitaria berberidis CBS 394.84</name>
    <dbReference type="NCBI Taxonomy" id="1168544"/>
    <lineage>
        <taxon>Eukaryota</taxon>
        <taxon>Fungi</taxon>
        <taxon>Dikarya</taxon>
        <taxon>Ascomycota</taxon>
        <taxon>Pezizomycotina</taxon>
        <taxon>Dothideomycetes</taxon>
        <taxon>Pleosporomycetidae</taxon>
        <taxon>Pleosporales</taxon>
        <taxon>Pleosporineae</taxon>
        <taxon>Cucurbitariaceae</taxon>
        <taxon>Cucurbitaria</taxon>
    </lineage>
</organism>